<evidence type="ECO:0000256" key="3">
    <source>
        <dbReference type="ARBA" id="ARBA00022692"/>
    </source>
</evidence>
<keyword evidence="6" id="KW-0472">Membrane</keyword>
<evidence type="ECO:0000256" key="10">
    <source>
        <dbReference type="ARBA" id="ARBA00046288"/>
    </source>
</evidence>
<dbReference type="InterPro" id="IPR013098">
    <property type="entry name" value="Ig_I-set"/>
</dbReference>
<dbReference type="AlphaFoldDB" id="H2ZSR7"/>
<dbReference type="InterPro" id="IPR007110">
    <property type="entry name" value="Ig-like_dom"/>
</dbReference>
<dbReference type="OMA" id="KMTEHNG"/>
<dbReference type="InterPro" id="IPR003599">
    <property type="entry name" value="Ig_sub"/>
</dbReference>
<evidence type="ECO:0000256" key="1">
    <source>
        <dbReference type="ARBA" id="ARBA00004496"/>
    </source>
</evidence>
<organism evidence="12 13">
    <name type="scientific">Latimeria chalumnae</name>
    <name type="common">Coelacanth</name>
    <dbReference type="NCBI Taxonomy" id="7897"/>
    <lineage>
        <taxon>Eukaryota</taxon>
        <taxon>Metazoa</taxon>
        <taxon>Chordata</taxon>
        <taxon>Craniata</taxon>
        <taxon>Vertebrata</taxon>
        <taxon>Euteleostomi</taxon>
        <taxon>Coelacanthiformes</taxon>
        <taxon>Coelacanthidae</taxon>
        <taxon>Latimeria</taxon>
    </lineage>
</organism>
<keyword evidence="2" id="KW-0963">Cytoplasm</keyword>
<keyword evidence="3" id="KW-0812">Transmembrane</keyword>
<dbReference type="Proteomes" id="UP000008672">
    <property type="component" value="Unassembled WGS sequence"/>
</dbReference>
<dbReference type="GO" id="GO:0005737">
    <property type="term" value="C:cytoplasm"/>
    <property type="evidence" value="ECO:0007669"/>
    <property type="project" value="UniProtKB-SubCell"/>
</dbReference>
<dbReference type="InterPro" id="IPR013106">
    <property type="entry name" value="Ig_V-set"/>
</dbReference>
<proteinExistence type="predicted"/>
<dbReference type="PANTHER" id="PTHR44888:SF1">
    <property type="entry name" value="HEPACAM FAMILY MEMBER 2"/>
    <property type="match status" value="1"/>
</dbReference>
<evidence type="ECO:0000256" key="5">
    <source>
        <dbReference type="ARBA" id="ARBA00022989"/>
    </source>
</evidence>
<comment type="subcellular location">
    <subcellularLocation>
        <location evidence="1">Cytoplasm</location>
    </subcellularLocation>
    <subcellularLocation>
        <location evidence="10">Endomembrane system</location>
        <topology evidence="10">Single-pass type I membrane protein</topology>
    </subcellularLocation>
</comment>
<reference evidence="12" key="3">
    <citation type="submission" date="2025-09" db="UniProtKB">
        <authorList>
            <consortium name="Ensembl"/>
        </authorList>
    </citation>
    <scope>IDENTIFICATION</scope>
</reference>
<dbReference type="PROSITE" id="PS50835">
    <property type="entry name" value="IG_LIKE"/>
    <property type="match status" value="1"/>
</dbReference>
<evidence type="ECO:0000256" key="9">
    <source>
        <dbReference type="ARBA" id="ARBA00023319"/>
    </source>
</evidence>
<reference evidence="12" key="2">
    <citation type="submission" date="2025-08" db="UniProtKB">
        <authorList>
            <consortium name="Ensembl"/>
        </authorList>
    </citation>
    <scope>IDENTIFICATION</scope>
</reference>
<sequence length="239" mass="26303">VFTIVFTGLKINVENPQLHGTLGKSILLSVNYSLEANSKLFDVAWHLHRYSNSTRLSHYDPGSSQVSLFGDYIHRTKYFPNASIFLQNLNFSDEGLYVLTIALGNGKETTGEIRLTVDVPVSGIVITQIPEPVKLYEKVILNCSVEEGTKLKIKWLNGSSAITNDTGHQVLPYGQMTLMLAMETPECGTYICVAENPISRVEENHTFVGEKPMCGDPCQGSNIILLSVAANKLGLLKRG</sequence>
<evidence type="ECO:0000259" key="11">
    <source>
        <dbReference type="PROSITE" id="PS50835"/>
    </source>
</evidence>
<keyword evidence="7" id="KW-1015">Disulfide bond</keyword>
<evidence type="ECO:0000256" key="6">
    <source>
        <dbReference type="ARBA" id="ARBA00023136"/>
    </source>
</evidence>
<evidence type="ECO:0000256" key="4">
    <source>
        <dbReference type="ARBA" id="ARBA00022729"/>
    </source>
</evidence>
<dbReference type="EMBL" id="AFYH01281382">
    <property type="status" value="NOT_ANNOTATED_CDS"/>
    <property type="molecule type" value="Genomic_DNA"/>
</dbReference>
<dbReference type="Pfam" id="PF07686">
    <property type="entry name" value="V-set"/>
    <property type="match status" value="1"/>
</dbReference>
<protein>
    <recommendedName>
        <fullName evidence="11">Ig-like domain-containing protein</fullName>
    </recommendedName>
</protein>
<dbReference type="Gene3D" id="2.60.40.10">
    <property type="entry name" value="Immunoglobulins"/>
    <property type="match status" value="2"/>
</dbReference>
<keyword evidence="4" id="KW-0732">Signal</keyword>
<evidence type="ECO:0000256" key="7">
    <source>
        <dbReference type="ARBA" id="ARBA00023157"/>
    </source>
</evidence>
<name>H2ZSR7_LATCH</name>
<keyword evidence="9" id="KW-0393">Immunoglobulin domain</keyword>
<feature type="domain" description="Ig-like" evidence="11">
    <location>
        <begin position="120"/>
        <end position="208"/>
    </location>
</feature>
<dbReference type="GO" id="GO:0012505">
    <property type="term" value="C:endomembrane system"/>
    <property type="evidence" value="ECO:0007669"/>
    <property type="project" value="UniProtKB-SubCell"/>
</dbReference>
<keyword evidence="5" id="KW-1133">Transmembrane helix</keyword>
<evidence type="ECO:0000256" key="8">
    <source>
        <dbReference type="ARBA" id="ARBA00023180"/>
    </source>
</evidence>
<reference evidence="13" key="1">
    <citation type="submission" date="2011-08" db="EMBL/GenBank/DDBJ databases">
        <title>The draft genome of Latimeria chalumnae.</title>
        <authorList>
            <person name="Di Palma F."/>
            <person name="Alfoldi J."/>
            <person name="Johnson J."/>
            <person name="Berlin A."/>
            <person name="Gnerre S."/>
            <person name="Jaffe D."/>
            <person name="MacCallum I."/>
            <person name="Young S."/>
            <person name="Walker B.J."/>
            <person name="Lander E."/>
            <person name="Lindblad-Toh K."/>
        </authorList>
    </citation>
    <scope>NUCLEOTIDE SEQUENCE [LARGE SCALE GENOMIC DNA]</scope>
    <source>
        <strain evidence="13">Wild caught</strain>
    </source>
</reference>
<evidence type="ECO:0000313" key="13">
    <source>
        <dbReference type="Proteomes" id="UP000008672"/>
    </source>
</evidence>
<dbReference type="InParanoid" id="H2ZSR7"/>
<accession>H2ZSR7</accession>
<dbReference type="InterPro" id="IPR013783">
    <property type="entry name" value="Ig-like_fold"/>
</dbReference>
<evidence type="ECO:0000256" key="2">
    <source>
        <dbReference type="ARBA" id="ARBA00022490"/>
    </source>
</evidence>
<dbReference type="InterPro" id="IPR036179">
    <property type="entry name" value="Ig-like_dom_sf"/>
</dbReference>
<dbReference type="PANTHER" id="PTHR44888">
    <property type="entry name" value="HEPACAM FAMILY MEMBER 2-RELATED"/>
    <property type="match status" value="1"/>
</dbReference>
<dbReference type="Pfam" id="PF07679">
    <property type="entry name" value="I-set"/>
    <property type="match status" value="1"/>
</dbReference>
<evidence type="ECO:0000313" key="12">
    <source>
        <dbReference type="Ensembl" id="ENSLACP00000000438.1"/>
    </source>
</evidence>
<dbReference type="InterPro" id="IPR052280">
    <property type="entry name" value="HEPACAM_domain"/>
</dbReference>
<dbReference type="SMART" id="SM00409">
    <property type="entry name" value="IG"/>
    <property type="match status" value="2"/>
</dbReference>
<dbReference type="Ensembl" id="ENSLACT00000000440.1">
    <property type="protein sequence ID" value="ENSLACP00000000438.1"/>
    <property type="gene ID" value="ENSLACG00000000393.1"/>
</dbReference>
<dbReference type="SUPFAM" id="SSF48726">
    <property type="entry name" value="Immunoglobulin"/>
    <property type="match status" value="2"/>
</dbReference>
<dbReference type="HOGENOM" id="CLU_1163430_0_0_1"/>
<keyword evidence="8" id="KW-0325">Glycoprotein</keyword>
<keyword evidence="13" id="KW-1185">Reference proteome</keyword>